<feature type="domain" description="MmeI-like N-terminal" evidence="2">
    <location>
        <begin position="9"/>
        <end position="187"/>
    </location>
</feature>
<dbReference type="AlphaFoldDB" id="A0A930DX77"/>
<feature type="compositionally biased region" description="Basic and acidic residues" evidence="1">
    <location>
        <begin position="1"/>
        <end position="10"/>
    </location>
</feature>
<gene>
    <name evidence="4" type="ORF">HXM91_08875</name>
</gene>
<dbReference type="InterPro" id="IPR046819">
    <property type="entry name" value="MmeI_hel"/>
</dbReference>
<dbReference type="Proteomes" id="UP000780721">
    <property type="component" value="Unassembled WGS sequence"/>
</dbReference>
<dbReference type="Pfam" id="PF20464">
    <property type="entry name" value="MmeI_N"/>
    <property type="match status" value="1"/>
</dbReference>
<feature type="non-terminal residue" evidence="4">
    <location>
        <position position="225"/>
    </location>
</feature>
<sequence>MTDSEQREAARQFANRWKGRGNEDEDGRSYWIELLTEVLGLEHATAQVNFEKKVVVNGNTKRIDAYLPETHVLIEQKSRGKRLDQKIHNSGDIELTPYEQAKRYNDNLPYDEKARWIITSNFEEIWIYDMNLRVPEPVKILLMELPSKYLLLSFLVRQDIKKLSREMEVSIQAGDIVGLLYDAFLKQYKNPEREETLKSLNVLCVRLVFCLYAEDAGIFGRRAMF</sequence>
<evidence type="ECO:0000256" key="1">
    <source>
        <dbReference type="SAM" id="MobiDB-lite"/>
    </source>
</evidence>
<organism evidence="4 5">
    <name type="scientific">Oribacterium sinus</name>
    <dbReference type="NCBI Taxonomy" id="237576"/>
    <lineage>
        <taxon>Bacteria</taxon>
        <taxon>Bacillati</taxon>
        <taxon>Bacillota</taxon>
        <taxon>Clostridia</taxon>
        <taxon>Lachnospirales</taxon>
        <taxon>Lachnospiraceae</taxon>
        <taxon>Oribacterium</taxon>
    </lineage>
</organism>
<evidence type="ECO:0000259" key="2">
    <source>
        <dbReference type="Pfam" id="PF20464"/>
    </source>
</evidence>
<keyword evidence="4" id="KW-0489">Methyltransferase</keyword>
<dbReference type="GO" id="GO:0032259">
    <property type="term" value="P:methylation"/>
    <property type="evidence" value="ECO:0007669"/>
    <property type="project" value="UniProtKB-KW"/>
</dbReference>
<evidence type="ECO:0000313" key="4">
    <source>
        <dbReference type="EMBL" id="MBF1305939.1"/>
    </source>
</evidence>
<feature type="region of interest" description="Disordered" evidence="1">
    <location>
        <begin position="1"/>
        <end position="25"/>
    </location>
</feature>
<dbReference type="GO" id="GO:0008168">
    <property type="term" value="F:methyltransferase activity"/>
    <property type="evidence" value="ECO:0007669"/>
    <property type="project" value="UniProtKB-KW"/>
</dbReference>
<protein>
    <submittedName>
        <fullName evidence="4">Methylase</fullName>
    </submittedName>
</protein>
<accession>A0A930DX77</accession>
<dbReference type="EMBL" id="JABZRB010000323">
    <property type="protein sequence ID" value="MBF1305939.1"/>
    <property type="molecule type" value="Genomic_DNA"/>
</dbReference>
<dbReference type="InterPro" id="IPR046817">
    <property type="entry name" value="MmeI_N"/>
</dbReference>
<evidence type="ECO:0000259" key="3">
    <source>
        <dbReference type="Pfam" id="PF20465"/>
    </source>
</evidence>
<keyword evidence="4" id="KW-0808">Transferase</keyword>
<feature type="domain" description="MmeI-like helicase spacer" evidence="3">
    <location>
        <begin position="199"/>
        <end position="225"/>
    </location>
</feature>
<comment type="caution">
    <text evidence="4">The sequence shown here is derived from an EMBL/GenBank/DDBJ whole genome shotgun (WGS) entry which is preliminary data.</text>
</comment>
<reference evidence="4" key="1">
    <citation type="submission" date="2020-04" db="EMBL/GenBank/DDBJ databases">
        <title>Deep metagenomics examines the oral microbiome during advanced dental caries in children, revealing novel taxa and co-occurrences with host molecules.</title>
        <authorList>
            <person name="Baker J.L."/>
            <person name="Morton J.T."/>
            <person name="Dinis M."/>
            <person name="Alvarez R."/>
            <person name="Tran N.C."/>
            <person name="Knight R."/>
            <person name="Edlund A."/>
        </authorList>
    </citation>
    <scope>NUCLEOTIDE SEQUENCE</scope>
    <source>
        <strain evidence="4">JCVI_48_bin.5</strain>
    </source>
</reference>
<evidence type="ECO:0000313" key="5">
    <source>
        <dbReference type="Proteomes" id="UP000780721"/>
    </source>
</evidence>
<dbReference type="Pfam" id="PF20465">
    <property type="entry name" value="MmeI_hel"/>
    <property type="match status" value="1"/>
</dbReference>
<name>A0A930DX77_9FIRM</name>
<proteinExistence type="predicted"/>